<dbReference type="PANTHER" id="PTHR23346">
    <property type="entry name" value="TRANSLATIONAL ACTIVATOR GCN1-RELATED"/>
    <property type="match status" value="1"/>
</dbReference>
<gene>
    <name evidence="8" type="ORF">Poli38472_013588</name>
</gene>
<dbReference type="GO" id="GO:0000502">
    <property type="term" value="C:proteasome complex"/>
    <property type="evidence" value="ECO:0007669"/>
    <property type="project" value="UniProtKB-KW"/>
</dbReference>
<evidence type="ECO:0000256" key="5">
    <source>
        <dbReference type="SAM" id="MobiDB-lite"/>
    </source>
</evidence>
<dbReference type="EMBL" id="SPLM01000077">
    <property type="protein sequence ID" value="TMW61125.1"/>
    <property type="molecule type" value="Genomic_DNA"/>
</dbReference>
<sequence length="1797" mass="197390">MDGSDVKKEIEALERVLFRLASVDDERLLVVLDALLPKLLTLFPRALNTPLEQQLKDKVLEVIAHVKTRLSAITSPKLPLPALAALLEDSSHSVFTHNFAFLFIEMGFASASREEQTATLAQLVGALDRASTAQQETFFRCLISALPVTDASAIIKSEDAPGSVVVFDFLLDLVLYQPSSPGATSTTTYGLMPPRIERLQRVKINELKREALYDRQLLALQFIKQLPHASSTTLLHYVAGIASYHHVIKSYCEDQVHRVLKEDTETIENSRLCRELLCLVLGSQTAQTAGAFQVTRDTCLLSNRIRLADPSLLQAITVLSQSKAGTNVVPLLLQTICHLMFGTEPSRPLNIANRVKIAGANLCAWTFLHCELQFLTGLFGPVLQPTLLRTLMDPNADMDAANATFWREFRQGVYDSLAMLASRAPTMIASSEQAFQVLIVRCLVEEQQRMGANALKAFGAMREAYGSCAERAVLAKLRSELIGLVNGIKIYDPSKHYERVRAAVAEWALVLIERGQGDGDDIELRFALLKMSADKDEAVRLAAQCALYAQPLPSVRVLAERLRTIFSSKDLKNCVEPRVAEQCLTFCDRVITTQSKGVDPLPDHHELMAYFVETLVQQSTKTDSAITKDTQRLCETLASILTRKPSSIVVTLIHGRAHALANVAQISTNRVFLQNVSQLVRWSFHGGDQLSSDFVNVIESLSSTLSSASSPGNELCAALYVIGATLSIASENAVATSLSNEDKSVISHALSLISGVLKSTVVSTSHFAGIPRGEDAQNALLDRLRSAMDSVALAHEWIGCTSNPDRSLSTCLAQYLAIVEWKLSAIGSDGNLKQKLTSIRSVALENIGVIVQQSATSSEQELRSSVLEAVLKLGQEASAELQFTVATTLLGFGSTQDTAISLLNRIVDEHSTSRFPSVRRSSTIWLLSLCAAGLAASDVDQSVGTNAAWAQTFSSEVCARTIIAIHEHFVTMLNDTDAVAKESAVKGLAYLRLRAPTTDLGDEFSDSLFRRLRCFRAFAAQPVAPSRGQDASDDVDDDEASPTAQASASQESSASTTIARDTVENAAYREVSNVAADIGDPELMYSLLYLSTMDSVWGALKAQLMNQGATTNLFQTGFSFITVDEAFHQSIIEQANNQWMTEDFVHRRKLVPWLFLLKHHANPKVTEVMTNLWNVMKGAVSSATQQEKTLVKQHWNEILQFVLKRLELSRNFKYREAACGALLELLNGASADDLRSEFVRLWKLTARSVDDVMEAVSVAGLKLFRALGELSLRVASNDNECRFALLEYLISEGMVSKNVMCRALSIDLLLRLMKELPASAVYDRLAALMLKLLEYLSSLEMPELQYAQFHVDKKDQLERLRVSLSQSGPVGQLLEHCTVQLKALAVDGHPSCLQIVEDLCRGLSHLLKFGVGLNTRVGTANFVATLAAEVPFELRKSNGAEQLMTRALIPYVGDRSATENDLYGDDGTNGSGLSDALVLQSYCRATAYLSPLVSPSVVKAYVRDGIFAFHSRRSATTSSPSEDLDVNNDTYSSRFLLVSALATKELVAKCPPLQNPNDVVTPDERNEWYSSDVFPAAFIGQFAGAETLRTTWTAVMEELPPTILYADPSLTALTTAIGRLVRHPAWDTRRQAIKALQSLFAGSSVYRTRITASQLDQIWQNLLQAVPGRLWRGRGVLLEALVAVALVRREGWTVLVSLLLEEADRAMKNRDTEYLESGLVALSTLAGGMPATEDSLRLHVLDELRTRYIKKIAEQHREIFELLEATERLVVASPFRIDCEASPPAFVVDTALTNHVS</sequence>
<dbReference type="SUPFAM" id="SSF48371">
    <property type="entry name" value="ARM repeat"/>
    <property type="match status" value="2"/>
</dbReference>
<comment type="caution">
    <text evidence="8">The sequence shown here is derived from an EMBL/GenBank/DDBJ whole genome shotgun (WGS) entry which is preliminary data.</text>
</comment>
<accession>A0A8K1FF07</accession>
<dbReference type="GO" id="GO:0060090">
    <property type="term" value="F:molecular adaptor activity"/>
    <property type="evidence" value="ECO:0007669"/>
    <property type="project" value="InterPro"/>
</dbReference>
<dbReference type="GO" id="GO:0036503">
    <property type="term" value="P:ERAD pathway"/>
    <property type="evidence" value="ECO:0007669"/>
    <property type="project" value="TreeGrafter"/>
</dbReference>
<reference evidence="8" key="1">
    <citation type="submission" date="2019-03" db="EMBL/GenBank/DDBJ databases">
        <title>Long read genome sequence of the mycoparasitic Pythium oligandrum ATCC 38472 isolated from sugarbeet rhizosphere.</title>
        <authorList>
            <person name="Gaulin E."/>
        </authorList>
    </citation>
    <scope>NUCLEOTIDE SEQUENCE</scope>
    <source>
        <strain evidence="8">ATCC 38472_TT</strain>
    </source>
</reference>
<feature type="domain" description="Proteasome adapter and scaffold protein ECM29 HEAT-repeat" evidence="7">
    <location>
        <begin position="1325"/>
        <end position="1461"/>
    </location>
</feature>
<feature type="region of interest" description="Disordered" evidence="5">
    <location>
        <begin position="1025"/>
        <end position="1057"/>
    </location>
</feature>
<dbReference type="Proteomes" id="UP000794436">
    <property type="component" value="Unassembled WGS sequence"/>
</dbReference>
<feature type="compositionally biased region" description="Acidic residues" evidence="5">
    <location>
        <begin position="1031"/>
        <end position="1040"/>
    </location>
</feature>
<keyword evidence="4" id="KW-0647">Proteasome</keyword>
<dbReference type="InterPro" id="IPR011989">
    <property type="entry name" value="ARM-like"/>
</dbReference>
<evidence type="ECO:0000256" key="2">
    <source>
        <dbReference type="ARBA" id="ARBA00022490"/>
    </source>
</evidence>
<dbReference type="OrthoDB" id="16066at2759"/>
<name>A0A8K1FF07_PYTOL</name>
<evidence type="ECO:0000256" key="4">
    <source>
        <dbReference type="ARBA" id="ARBA00022942"/>
    </source>
</evidence>
<dbReference type="PANTHER" id="PTHR23346:SF19">
    <property type="entry name" value="PROTEASOME ADAPTER AND SCAFFOLD PROTEIN ECM29"/>
    <property type="match status" value="1"/>
</dbReference>
<evidence type="ECO:0000313" key="9">
    <source>
        <dbReference type="Proteomes" id="UP000794436"/>
    </source>
</evidence>
<dbReference type="Pfam" id="PF24492">
    <property type="entry name" value="HEAT_ECM29"/>
    <property type="match status" value="1"/>
</dbReference>
<dbReference type="GO" id="GO:0005634">
    <property type="term" value="C:nucleus"/>
    <property type="evidence" value="ECO:0007669"/>
    <property type="project" value="TreeGrafter"/>
</dbReference>
<evidence type="ECO:0000313" key="8">
    <source>
        <dbReference type="EMBL" id="TMW61125.1"/>
    </source>
</evidence>
<keyword evidence="9" id="KW-1185">Reference proteome</keyword>
<proteinExistence type="predicted"/>
<dbReference type="InterPro" id="IPR055443">
    <property type="entry name" value="HEAT_ECM29"/>
</dbReference>
<evidence type="ECO:0000259" key="6">
    <source>
        <dbReference type="Pfam" id="PF13001"/>
    </source>
</evidence>
<dbReference type="InterPro" id="IPR016024">
    <property type="entry name" value="ARM-type_fold"/>
</dbReference>
<keyword evidence="2" id="KW-0963">Cytoplasm</keyword>
<evidence type="ECO:0000256" key="1">
    <source>
        <dbReference type="ARBA" id="ARBA00004496"/>
    </source>
</evidence>
<keyword evidence="3" id="KW-0677">Repeat</keyword>
<feature type="domain" description="Proteasome component Ecm29 N-terminal" evidence="6">
    <location>
        <begin position="13"/>
        <end position="508"/>
    </location>
</feature>
<protein>
    <submittedName>
        <fullName evidence="8">Uncharacterized protein</fullName>
    </submittedName>
</protein>
<organism evidence="8 9">
    <name type="scientific">Pythium oligandrum</name>
    <name type="common">Mycoparasitic fungus</name>
    <dbReference type="NCBI Taxonomy" id="41045"/>
    <lineage>
        <taxon>Eukaryota</taxon>
        <taxon>Sar</taxon>
        <taxon>Stramenopiles</taxon>
        <taxon>Oomycota</taxon>
        <taxon>Peronosporomycetes</taxon>
        <taxon>Pythiales</taxon>
        <taxon>Pythiaceae</taxon>
        <taxon>Pythium</taxon>
    </lineage>
</organism>
<dbReference type="InterPro" id="IPR024372">
    <property type="entry name" value="Ecm29_N"/>
</dbReference>
<dbReference type="GO" id="GO:0043248">
    <property type="term" value="P:proteasome assembly"/>
    <property type="evidence" value="ECO:0007669"/>
    <property type="project" value="InterPro"/>
</dbReference>
<evidence type="ECO:0000259" key="7">
    <source>
        <dbReference type="Pfam" id="PF24492"/>
    </source>
</evidence>
<dbReference type="Gene3D" id="1.25.10.10">
    <property type="entry name" value="Leucine-rich Repeat Variant"/>
    <property type="match status" value="3"/>
</dbReference>
<comment type="subcellular location">
    <subcellularLocation>
        <location evidence="1">Cytoplasm</location>
    </subcellularLocation>
</comment>
<evidence type="ECO:0000256" key="3">
    <source>
        <dbReference type="ARBA" id="ARBA00022737"/>
    </source>
</evidence>
<feature type="compositionally biased region" description="Low complexity" evidence="5">
    <location>
        <begin position="1041"/>
        <end position="1057"/>
    </location>
</feature>
<dbReference type="Pfam" id="PF13001">
    <property type="entry name" value="ECM29_N"/>
    <property type="match status" value="1"/>
</dbReference>
<dbReference type="GO" id="GO:0005737">
    <property type="term" value="C:cytoplasm"/>
    <property type="evidence" value="ECO:0007669"/>
    <property type="project" value="UniProtKB-SubCell"/>
</dbReference>